<feature type="modified residue" description="4-aspartylphosphate" evidence="5">
    <location>
        <position position="54"/>
    </location>
</feature>
<dbReference type="InterPro" id="IPR011006">
    <property type="entry name" value="CheY-like_superfamily"/>
</dbReference>
<dbReference type="InterPro" id="IPR039420">
    <property type="entry name" value="WalR-like"/>
</dbReference>
<dbReference type="SMART" id="SM00421">
    <property type="entry name" value="HTH_LUXR"/>
    <property type="match status" value="1"/>
</dbReference>
<dbReference type="InterPro" id="IPR001789">
    <property type="entry name" value="Sig_transdc_resp-reg_receiver"/>
</dbReference>
<dbReference type="Proteomes" id="UP000256869">
    <property type="component" value="Unassembled WGS sequence"/>
</dbReference>
<dbReference type="CDD" id="cd06170">
    <property type="entry name" value="LuxR_C_like"/>
    <property type="match status" value="1"/>
</dbReference>
<dbReference type="RefSeq" id="WP_115994508.1">
    <property type="nucleotide sequence ID" value="NZ_QRDY01000014.1"/>
</dbReference>
<reference evidence="8 9" key="1">
    <citation type="submission" date="2018-07" db="EMBL/GenBank/DDBJ databases">
        <title>Genomic Encyclopedia of Type Strains, Phase III (KMG-III): the genomes of soil and plant-associated and newly described type strains.</title>
        <authorList>
            <person name="Whitman W."/>
        </authorList>
    </citation>
    <scope>NUCLEOTIDE SEQUENCE [LARGE SCALE GENOMIC DNA]</scope>
    <source>
        <strain evidence="8 9">CECT 8236</strain>
    </source>
</reference>
<dbReference type="Pfam" id="PF00072">
    <property type="entry name" value="Response_reg"/>
    <property type="match status" value="1"/>
</dbReference>
<sequence>MIRVMVVDDQRLFREGLSTIISQETDIEVIDTASNGREAYEIAIVQKPDVVLMDIRMPILDGIEGTRLIRSHLIDVKVLILTTFDDSELIFTALDQGAHGYLLKDIPSEAIVNAIHTVYLGGMVFQPDITNHLLSERKKHQSDHSIEGAISPSKDPRVALLNLLSDREIQVLKLLGQGLNNKEIADELIITEGTVKNHVSNVIAKLEFRDRTQVAIFAVKEGIVQL</sequence>
<dbReference type="Pfam" id="PF00196">
    <property type="entry name" value="GerE"/>
    <property type="match status" value="1"/>
</dbReference>
<dbReference type="SUPFAM" id="SSF52172">
    <property type="entry name" value="CheY-like"/>
    <property type="match status" value="1"/>
</dbReference>
<dbReference type="GO" id="GO:0006355">
    <property type="term" value="P:regulation of DNA-templated transcription"/>
    <property type="evidence" value="ECO:0007669"/>
    <property type="project" value="InterPro"/>
</dbReference>
<dbReference type="GO" id="GO:0000160">
    <property type="term" value="P:phosphorelay signal transduction system"/>
    <property type="evidence" value="ECO:0007669"/>
    <property type="project" value="InterPro"/>
</dbReference>
<dbReference type="EMBL" id="QRDY01000014">
    <property type="protein sequence ID" value="RED56292.1"/>
    <property type="molecule type" value="Genomic_DNA"/>
</dbReference>
<dbReference type="CDD" id="cd17535">
    <property type="entry name" value="REC_NarL-like"/>
    <property type="match status" value="1"/>
</dbReference>
<evidence type="ECO:0000256" key="5">
    <source>
        <dbReference type="PROSITE-ProRule" id="PRU00169"/>
    </source>
</evidence>
<evidence type="ECO:0000256" key="1">
    <source>
        <dbReference type="ARBA" id="ARBA00022553"/>
    </source>
</evidence>
<dbReference type="InterPro" id="IPR058245">
    <property type="entry name" value="NreC/VraR/RcsB-like_REC"/>
</dbReference>
<dbReference type="GO" id="GO:0003677">
    <property type="term" value="F:DNA binding"/>
    <property type="evidence" value="ECO:0007669"/>
    <property type="project" value="UniProtKB-KW"/>
</dbReference>
<dbReference type="PRINTS" id="PR00038">
    <property type="entry name" value="HTHLUXR"/>
</dbReference>
<proteinExistence type="predicted"/>
<evidence type="ECO:0000313" key="8">
    <source>
        <dbReference type="EMBL" id="RED56292.1"/>
    </source>
</evidence>
<dbReference type="PANTHER" id="PTHR43214:SF40">
    <property type="entry name" value="TRANSCRIPTIONAL REGULATORY PROTEIN LNRK"/>
    <property type="match status" value="1"/>
</dbReference>
<dbReference type="InterPro" id="IPR000792">
    <property type="entry name" value="Tscrpt_reg_LuxR_C"/>
</dbReference>
<dbReference type="SMART" id="SM00448">
    <property type="entry name" value="REC"/>
    <property type="match status" value="1"/>
</dbReference>
<keyword evidence="2" id="KW-0805">Transcription regulation</keyword>
<evidence type="ECO:0000313" key="9">
    <source>
        <dbReference type="Proteomes" id="UP000256869"/>
    </source>
</evidence>
<evidence type="ECO:0000259" key="6">
    <source>
        <dbReference type="PROSITE" id="PS50043"/>
    </source>
</evidence>
<dbReference type="PROSITE" id="PS50110">
    <property type="entry name" value="RESPONSE_REGULATORY"/>
    <property type="match status" value="1"/>
</dbReference>
<comment type="caution">
    <text evidence="8">The sequence shown here is derived from an EMBL/GenBank/DDBJ whole genome shotgun (WGS) entry which is preliminary data.</text>
</comment>
<dbReference type="Gene3D" id="3.40.50.2300">
    <property type="match status" value="1"/>
</dbReference>
<dbReference type="InterPro" id="IPR016032">
    <property type="entry name" value="Sig_transdc_resp-reg_C-effctor"/>
</dbReference>
<keyword evidence="3" id="KW-0238">DNA-binding</keyword>
<evidence type="ECO:0000259" key="7">
    <source>
        <dbReference type="PROSITE" id="PS50110"/>
    </source>
</evidence>
<keyword evidence="1 5" id="KW-0597">Phosphoprotein</keyword>
<dbReference type="OrthoDB" id="9780153at2"/>
<organism evidence="8 9">
    <name type="scientific">Cohnella lupini</name>
    <dbReference type="NCBI Taxonomy" id="1294267"/>
    <lineage>
        <taxon>Bacteria</taxon>
        <taxon>Bacillati</taxon>
        <taxon>Bacillota</taxon>
        <taxon>Bacilli</taxon>
        <taxon>Bacillales</taxon>
        <taxon>Paenibacillaceae</taxon>
        <taxon>Cohnella</taxon>
    </lineage>
</organism>
<name>A0A3D9I3D2_9BACL</name>
<evidence type="ECO:0000256" key="4">
    <source>
        <dbReference type="ARBA" id="ARBA00023163"/>
    </source>
</evidence>
<evidence type="ECO:0000256" key="3">
    <source>
        <dbReference type="ARBA" id="ARBA00023125"/>
    </source>
</evidence>
<feature type="domain" description="HTH luxR-type" evidence="6">
    <location>
        <begin position="157"/>
        <end position="222"/>
    </location>
</feature>
<feature type="domain" description="Response regulatory" evidence="7">
    <location>
        <begin position="3"/>
        <end position="119"/>
    </location>
</feature>
<dbReference type="PROSITE" id="PS50043">
    <property type="entry name" value="HTH_LUXR_2"/>
    <property type="match status" value="1"/>
</dbReference>
<protein>
    <submittedName>
        <fullName evidence="8">LuxR family two component transcriptional regulator</fullName>
    </submittedName>
</protein>
<accession>A0A3D9I3D2</accession>
<keyword evidence="9" id="KW-1185">Reference proteome</keyword>
<dbReference type="SUPFAM" id="SSF46894">
    <property type="entry name" value="C-terminal effector domain of the bipartite response regulators"/>
    <property type="match status" value="1"/>
</dbReference>
<evidence type="ECO:0000256" key="2">
    <source>
        <dbReference type="ARBA" id="ARBA00023015"/>
    </source>
</evidence>
<dbReference type="PANTHER" id="PTHR43214">
    <property type="entry name" value="TWO-COMPONENT RESPONSE REGULATOR"/>
    <property type="match status" value="1"/>
</dbReference>
<dbReference type="PROSITE" id="PS00622">
    <property type="entry name" value="HTH_LUXR_1"/>
    <property type="match status" value="1"/>
</dbReference>
<keyword evidence="4" id="KW-0804">Transcription</keyword>
<gene>
    <name evidence="8" type="ORF">DFP95_11467</name>
</gene>
<dbReference type="AlphaFoldDB" id="A0A3D9I3D2"/>